<dbReference type="SUPFAM" id="SSF82199">
    <property type="entry name" value="SET domain"/>
    <property type="match status" value="1"/>
</dbReference>
<reference evidence="2" key="1">
    <citation type="journal article" date="2020" name="Stud. Mycol.">
        <title>101 Dothideomycetes genomes: a test case for predicting lifestyles and emergence of pathogens.</title>
        <authorList>
            <person name="Haridas S."/>
            <person name="Albert R."/>
            <person name="Binder M."/>
            <person name="Bloem J."/>
            <person name="Labutti K."/>
            <person name="Salamov A."/>
            <person name="Andreopoulos B."/>
            <person name="Baker S."/>
            <person name="Barry K."/>
            <person name="Bills G."/>
            <person name="Bluhm B."/>
            <person name="Cannon C."/>
            <person name="Castanera R."/>
            <person name="Culley D."/>
            <person name="Daum C."/>
            <person name="Ezra D."/>
            <person name="Gonzalez J."/>
            <person name="Henrissat B."/>
            <person name="Kuo A."/>
            <person name="Liang C."/>
            <person name="Lipzen A."/>
            <person name="Lutzoni F."/>
            <person name="Magnuson J."/>
            <person name="Mondo S."/>
            <person name="Nolan M."/>
            <person name="Ohm R."/>
            <person name="Pangilinan J."/>
            <person name="Park H.-J."/>
            <person name="Ramirez L."/>
            <person name="Alfaro M."/>
            <person name="Sun H."/>
            <person name="Tritt A."/>
            <person name="Yoshinaga Y."/>
            <person name="Zwiers L.-H."/>
            <person name="Turgeon B."/>
            <person name="Goodwin S."/>
            <person name="Spatafora J."/>
            <person name="Crous P."/>
            <person name="Grigoriev I."/>
        </authorList>
    </citation>
    <scope>NUCLEOTIDE SEQUENCE</scope>
    <source>
        <strain evidence="2">CBS 207.26</strain>
    </source>
</reference>
<organism evidence="2 3">
    <name type="scientific">Zopfia rhizophila CBS 207.26</name>
    <dbReference type="NCBI Taxonomy" id="1314779"/>
    <lineage>
        <taxon>Eukaryota</taxon>
        <taxon>Fungi</taxon>
        <taxon>Dikarya</taxon>
        <taxon>Ascomycota</taxon>
        <taxon>Pezizomycotina</taxon>
        <taxon>Dothideomycetes</taxon>
        <taxon>Dothideomycetes incertae sedis</taxon>
        <taxon>Zopfiaceae</taxon>
        <taxon>Zopfia</taxon>
    </lineage>
</organism>
<dbReference type="Proteomes" id="UP000800200">
    <property type="component" value="Unassembled WGS sequence"/>
</dbReference>
<sequence>MAIWRGYKEVKDAGGWAALVFAGMGLYRFCKYRIGLDKDAMQSLRKLRARFEVAADTLHPNWRQLLSIIGEPSDLVYHGHPHDWVILESGDDPLPLRNTYLQWDPSFSFEHIEESIVDKDVWGCEDPRWIPPPNAAACNFLRPTCEQCGEQQSDDPNENNCHCFPSLYGNGKRQPCPVQVFRTSNGRNNGLIALVPFERGHAIGEFTGLITAHLSNTDVMASLSPSAPSTTYQIYQGRLGNYTRFVNHSCKANAQFQRFAWLDTQRIVLVSRGIAAGEEITVQYGEAYWGGLDKDCLCEEACCRYRRNGR</sequence>
<dbReference type="SMART" id="SM00317">
    <property type="entry name" value="SET"/>
    <property type="match status" value="1"/>
</dbReference>
<name>A0A6A6D972_9PEZI</name>
<dbReference type="InterPro" id="IPR001214">
    <property type="entry name" value="SET_dom"/>
</dbReference>
<feature type="domain" description="SET" evidence="1">
    <location>
        <begin position="176"/>
        <end position="285"/>
    </location>
</feature>
<dbReference type="PANTHER" id="PTHR47250">
    <property type="entry name" value="HISTONE-LYSINE N-METHYLTRANSFERASE SET-6"/>
    <property type="match status" value="1"/>
</dbReference>
<gene>
    <name evidence="2" type="ORF">K469DRAFT_700509</name>
</gene>
<dbReference type="InterPro" id="IPR046341">
    <property type="entry name" value="SET_dom_sf"/>
</dbReference>
<accession>A0A6A6D972</accession>
<dbReference type="PROSITE" id="PS50280">
    <property type="entry name" value="SET"/>
    <property type="match status" value="1"/>
</dbReference>
<dbReference type="OrthoDB" id="10261904at2759"/>
<dbReference type="EMBL" id="ML994717">
    <property type="protein sequence ID" value="KAF2176031.1"/>
    <property type="molecule type" value="Genomic_DNA"/>
</dbReference>
<protein>
    <submittedName>
        <fullName evidence="2">SET domain-containing protein</fullName>
    </submittedName>
</protein>
<evidence type="ECO:0000259" key="1">
    <source>
        <dbReference type="PROSITE" id="PS50280"/>
    </source>
</evidence>
<dbReference type="Gene3D" id="2.170.270.10">
    <property type="entry name" value="SET domain"/>
    <property type="match status" value="1"/>
</dbReference>
<keyword evidence="3" id="KW-1185">Reference proteome</keyword>
<evidence type="ECO:0000313" key="3">
    <source>
        <dbReference type="Proteomes" id="UP000800200"/>
    </source>
</evidence>
<dbReference type="PANTHER" id="PTHR47250:SF3">
    <property type="entry name" value="HISTONE-LYSINE N-METHYLTRANSFERASE SET-6"/>
    <property type="match status" value="1"/>
</dbReference>
<dbReference type="Pfam" id="PF00856">
    <property type="entry name" value="SET"/>
    <property type="match status" value="1"/>
</dbReference>
<dbReference type="AlphaFoldDB" id="A0A6A6D972"/>
<evidence type="ECO:0000313" key="2">
    <source>
        <dbReference type="EMBL" id="KAF2176031.1"/>
    </source>
</evidence>
<dbReference type="InterPro" id="IPR053105">
    <property type="entry name" value="Class_V-like_SAM-MTase"/>
</dbReference>
<proteinExistence type="predicted"/>